<gene>
    <name evidence="1" type="ORF">Cflav_PD5613</name>
</gene>
<comment type="caution">
    <text evidence="1">The sequence shown here is derived from an EMBL/GenBank/DDBJ whole genome shotgun (WGS) entry which is preliminary data.</text>
</comment>
<dbReference type="EMBL" id="ABOX02000002">
    <property type="protein sequence ID" value="EEF62978.1"/>
    <property type="molecule type" value="Genomic_DNA"/>
</dbReference>
<organism evidence="1 2">
    <name type="scientific">Pedosphaera parvula (strain Ellin514)</name>
    <dbReference type="NCBI Taxonomy" id="320771"/>
    <lineage>
        <taxon>Bacteria</taxon>
        <taxon>Pseudomonadati</taxon>
        <taxon>Verrucomicrobiota</taxon>
        <taxon>Pedosphaerae</taxon>
        <taxon>Pedosphaerales</taxon>
        <taxon>Pedosphaeraceae</taxon>
        <taxon>Pedosphaera</taxon>
    </lineage>
</organism>
<reference evidence="1 2" key="1">
    <citation type="journal article" date="2011" name="J. Bacteriol.">
        <title>Genome sequence of 'Pedosphaera parvula' Ellin514, an aerobic Verrucomicrobial isolate from pasture soil.</title>
        <authorList>
            <person name="Kant R."/>
            <person name="van Passel M.W."/>
            <person name="Sangwan P."/>
            <person name="Palva A."/>
            <person name="Lucas S."/>
            <person name="Copeland A."/>
            <person name="Lapidus A."/>
            <person name="Glavina Del Rio T."/>
            <person name="Dalin E."/>
            <person name="Tice H."/>
            <person name="Bruce D."/>
            <person name="Goodwin L."/>
            <person name="Pitluck S."/>
            <person name="Chertkov O."/>
            <person name="Larimer F.W."/>
            <person name="Land M.L."/>
            <person name="Hauser L."/>
            <person name="Brettin T.S."/>
            <person name="Detter J.C."/>
            <person name="Han S."/>
            <person name="de Vos W.M."/>
            <person name="Janssen P.H."/>
            <person name="Smidt H."/>
        </authorList>
    </citation>
    <scope>NUCLEOTIDE SEQUENCE [LARGE SCALE GENOMIC DNA]</scope>
    <source>
        <strain evidence="1 2">Ellin514</strain>
    </source>
</reference>
<protein>
    <submittedName>
        <fullName evidence="1">Uncharacterized protein</fullName>
    </submittedName>
</protein>
<dbReference type="Proteomes" id="UP000003688">
    <property type="component" value="Unassembled WGS sequence"/>
</dbReference>
<evidence type="ECO:0000313" key="1">
    <source>
        <dbReference type="EMBL" id="EEF62978.1"/>
    </source>
</evidence>
<evidence type="ECO:0000313" key="2">
    <source>
        <dbReference type="Proteomes" id="UP000003688"/>
    </source>
</evidence>
<proteinExistence type="predicted"/>
<sequence length="59" mass="6307">MSIARVQNATMNNGEYAVSRIQSLKGVGCVRCVADGSGLDLSVSDYRLDDLELTRAISS</sequence>
<dbReference type="AlphaFoldDB" id="B9XAE3"/>
<keyword evidence="2" id="KW-1185">Reference proteome</keyword>
<accession>B9XAE3</accession>
<name>B9XAE3_PEDPL</name>
<dbReference type="STRING" id="320771.Cflav_PD5613"/>